<proteinExistence type="predicted"/>
<dbReference type="EMBL" id="MU853375">
    <property type="protein sequence ID" value="KAK4107352.1"/>
    <property type="molecule type" value="Genomic_DNA"/>
</dbReference>
<evidence type="ECO:0000313" key="1">
    <source>
        <dbReference type="EMBL" id="KAK4107352.1"/>
    </source>
</evidence>
<accession>A0AAN6T829</accession>
<dbReference type="AlphaFoldDB" id="A0AAN6T829"/>
<reference evidence="1" key="2">
    <citation type="submission" date="2023-05" db="EMBL/GenBank/DDBJ databases">
        <authorList>
            <consortium name="Lawrence Berkeley National Laboratory"/>
            <person name="Steindorff A."/>
            <person name="Hensen N."/>
            <person name="Bonometti L."/>
            <person name="Westerberg I."/>
            <person name="Brannstrom I.O."/>
            <person name="Guillou S."/>
            <person name="Cros-Aarteil S."/>
            <person name="Calhoun S."/>
            <person name="Haridas S."/>
            <person name="Kuo A."/>
            <person name="Mondo S."/>
            <person name="Pangilinan J."/>
            <person name="Riley R."/>
            <person name="Labutti K."/>
            <person name="Andreopoulos B."/>
            <person name="Lipzen A."/>
            <person name="Chen C."/>
            <person name="Yanf M."/>
            <person name="Daum C."/>
            <person name="Ng V."/>
            <person name="Clum A."/>
            <person name="Ohm R."/>
            <person name="Martin F."/>
            <person name="Silar P."/>
            <person name="Natvig D."/>
            <person name="Lalanne C."/>
            <person name="Gautier V."/>
            <person name="Ament-Velasquez S.L."/>
            <person name="Kruys A."/>
            <person name="Hutchinson M.I."/>
            <person name="Powell A.J."/>
            <person name="Barry K."/>
            <person name="Miller A.N."/>
            <person name="Grigoriev I.V."/>
            <person name="Debuchy R."/>
            <person name="Gladieux P."/>
            <person name="Thoren M.H."/>
            <person name="Johannesson H."/>
        </authorList>
    </citation>
    <scope>NUCLEOTIDE SEQUENCE</scope>
    <source>
        <strain evidence="1">CBS 508.74</strain>
    </source>
</reference>
<evidence type="ECO:0000313" key="2">
    <source>
        <dbReference type="Proteomes" id="UP001302812"/>
    </source>
</evidence>
<dbReference type="GeneID" id="89940489"/>
<organism evidence="1 2">
    <name type="scientific">Canariomyces notabilis</name>
    <dbReference type="NCBI Taxonomy" id="2074819"/>
    <lineage>
        <taxon>Eukaryota</taxon>
        <taxon>Fungi</taxon>
        <taxon>Dikarya</taxon>
        <taxon>Ascomycota</taxon>
        <taxon>Pezizomycotina</taxon>
        <taxon>Sordariomycetes</taxon>
        <taxon>Sordariomycetidae</taxon>
        <taxon>Sordariales</taxon>
        <taxon>Chaetomiaceae</taxon>
        <taxon>Canariomyces</taxon>
    </lineage>
</organism>
<comment type="caution">
    <text evidence="1">The sequence shown here is derived from an EMBL/GenBank/DDBJ whole genome shotgun (WGS) entry which is preliminary data.</text>
</comment>
<protein>
    <submittedName>
        <fullName evidence="1">Uncharacterized protein</fullName>
    </submittedName>
</protein>
<sequence length="181" mass="20472">MASPATAINEADLEKFPVCKIAVSVQLQPPDNLCIVVQFSDMPYAGLYATFLQRARPPFEYTATPGTDDTVTLTLPNLGSPFPLMIDSKGECLFESENVAKTWEEQTGLWRRTPGQGRMSRACADYMFARDLMKALRLDMGDMRDAWEGTPTAKPRRGIWEYMYARHQRKVLEKGVKTRGR</sequence>
<dbReference type="RefSeq" id="XP_064664922.1">
    <property type="nucleotide sequence ID" value="XM_064816364.1"/>
</dbReference>
<dbReference type="Proteomes" id="UP001302812">
    <property type="component" value="Unassembled WGS sequence"/>
</dbReference>
<gene>
    <name evidence="1" type="ORF">N656DRAFT_785365</name>
</gene>
<name>A0AAN6T829_9PEZI</name>
<reference evidence="1" key="1">
    <citation type="journal article" date="2023" name="Mol. Phylogenet. Evol.">
        <title>Genome-scale phylogeny and comparative genomics of the fungal order Sordariales.</title>
        <authorList>
            <person name="Hensen N."/>
            <person name="Bonometti L."/>
            <person name="Westerberg I."/>
            <person name="Brannstrom I.O."/>
            <person name="Guillou S."/>
            <person name="Cros-Aarteil S."/>
            <person name="Calhoun S."/>
            <person name="Haridas S."/>
            <person name="Kuo A."/>
            <person name="Mondo S."/>
            <person name="Pangilinan J."/>
            <person name="Riley R."/>
            <person name="LaButti K."/>
            <person name="Andreopoulos B."/>
            <person name="Lipzen A."/>
            <person name="Chen C."/>
            <person name="Yan M."/>
            <person name="Daum C."/>
            <person name="Ng V."/>
            <person name="Clum A."/>
            <person name="Steindorff A."/>
            <person name="Ohm R.A."/>
            <person name="Martin F."/>
            <person name="Silar P."/>
            <person name="Natvig D.O."/>
            <person name="Lalanne C."/>
            <person name="Gautier V."/>
            <person name="Ament-Velasquez S.L."/>
            <person name="Kruys A."/>
            <person name="Hutchinson M.I."/>
            <person name="Powell A.J."/>
            <person name="Barry K."/>
            <person name="Miller A.N."/>
            <person name="Grigoriev I.V."/>
            <person name="Debuchy R."/>
            <person name="Gladieux P."/>
            <person name="Hiltunen Thoren M."/>
            <person name="Johannesson H."/>
        </authorList>
    </citation>
    <scope>NUCLEOTIDE SEQUENCE</scope>
    <source>
        <strain evidence="1">CBS 508.74</strain>
    </source>
</reference>
<keyword evidence="2" id="KW-1185">Reference proteome</keyword>